<evidence type="ECO:0000256" key="2">
    <source>
        <dbReference type="ARBA" id="ARBA00012417"/>
    </source>
</evidence>
<dbReference type="GO" id="GO:0003677">
    <property type="term" value="F:DNA binding"/>
    <property type="evidence" value="ECO:0007669"/>
    <property type="project" value="UniProtKB-KW"/>
</dbReference>
<protein>
    <recommendedName>
        <fullName evidence="3">DNA polymerase</fullName>
        <ecNumber evidence="2">2.7.7.7</ecNumber>
    </recommendedName>
</protein>
<dbReference type="RefSeq" id="YP_009791110.1">
    <property type="nucleotide sequence ID" value="NC_047836.1"/>
</dbReference>
<dbReference type="SUPFAM" id="SSF53098">
    <property type="entry name" value="Ribonuclease H-like"/>
    <property type="match status" value="1"/>
</dbReference>
<dbReference type="EMBL" id="MF481197">
    <property type="protein sequence ID" value="ASP46274.1"/>
    <property type="molecule type" value="Genomic_DNA"/>
</dbReference>
<proteinExistence type="inferred from homology"/>
<keyword evidence="6" id="KW-0235">DNA replication</keyword>
<dbReference type="InterPro" id="IPR001098">
    <property type="entry name" value="DNA-dir_DNA_pol_A_palm_dom"/>
</dbReference>
<dbReference type="InterPro" id="IPR012337">
    <property type="entry name" value="RNaseH-like_sf"/>
</dbReference>
<dbReference type="Proteomes" id="UP000222540">
    <property type="component" value="Segment"/>
</dbReference>
<dbReference type="GO" id="GO:0003887">
    <property type="term" value="F:DNA-directed DNA polymerase activity"/>
    <property type="evidence" value="ECO:0007669"/>
    <property type="project" value="UniProtKB-KW"/>
</dbReference>
<evidence type="ECO:0000259" key="11">
    <source>
        <dbReference type="SMART" id="SM00482"/>
    </source>
</evidence>
<dbReference type="InterPro" id="IPR036397">
    <property type="entry name" value="RNaseH_sf"/>
</dbReference>
<evidence type="ECO:0000256" key="5">
    <source>
        <dbReference type="ARBA" id="ARBA00022695"/>
    </source>
</evidence>
<comment type="catalytic activity">
    <reaction evidence="10">
        <text>DNA(n) + a 2'-deoxyribonucleoside 5'-triphosphate = DNA(n+1) + diphosphate</text>
        <dbReference type="Rhea" id="RHEA:22508"/>
        <dbReference type="Rhea" id="RHEA-COMP:17339"/>
        <dbReference type="Rhea" id="RHEA-COMP:17340"/>
        <dbReference type="ChEBI" id="CHEBI:33019"/>
        <dbReference type="ChEBI" id="CHEBI:61560"/>
        <dbReference type="ChEBI" id="CHEBI:173112"/>
        <dbReference type="EC" id="2.7.7.7"/>
    </reaction>
</comment>
<dbReference type="Gene3D" id="1.10.150.20">
    <property type="entry name" value="5' to 3' exonuclease, C-terminal subdomain"/>
    <property type="match status" value="1"/>
</dbReference>
<keyword evidence="5 12" id="KW-0548">Nucleotidyltransferase</keyword>
<dbReference type="GO" id="GO:0039693">
    <property type="term" value="P:viral DNA genome replication"/>
    <property type="evidence" value="ECO:0007669"/>
    <property type="project" value="UniProtKB-KW"/>
</dbReference>
<dbReference type="GO" id="GO:0006261">
    <property type="term" value="P:DNA-templated DNA replication"/>
    <property type="evidence" value="ECO:0007669"/>
    <property type="project" value="InterPro"/>
</dbReference>
<reference evidence="12 13" key="1">
    <citation type="submission" date="2017-07" db="EMBL/GenBank/DDBJ databases">
        <title>Complete genome sequence of the Marinomonas phage CB5A.</title>
        <authorList>
            <person name="Lucas-Elio P."/>
            <person name="Aroca-Crevillen A."/>
            <person name="Garcia-Guillen I.M."/>
            <person name="Silas S."/>
            <person name="Fire A.Z."/>
            <person name="Sanchez-Amat A."/>
        </authorList>
    </citation>
    <scope>NUCLEOTIDE SEQUENCE [LARGE SCALE GENOMIC DNA]</scope>
</reference>
<dbReference type="PROSITE" id="PS00447">
    <property type="entry name" value="DNA_POLYMERASE_A"/>
    <property type="match status" value="1"/>
</dbReference>
<evidence type="ECO:0000313" key="13">
    <source>
        <dbReference type="Proteomes" id="UP000222540"/>
    </source>
</evidence>
<feature type="domain" description="DNA-directed DNA polymerase family A palm" evidence="11">
    <location>
        <begin position="565"/>
        <end position="761"/>
    </location>
</feature>
<dbReference type="InterPro" id="IPR002298">
    <property type="entry name" value="DNA_polymerase_A"/>
</dbReference>
<evidence type="ECO:0000256" key="9">
    <source>
        <dbReference type="ARBA" id="ARBA00023125"/>
    </source>
</evidence>
<keyword evidence="8" id="KW-1194">Viral DNA replication</keyword>
<dbReference type="PANTHER" id="PTHR10133:SF27">
    <property type="entry name" value="DNA POLYMERASE NU"/>
    <property type="match status" value="1"/>
</dbReference>
<keyword evidence="7" id="KW-0239">DNA-directed DNA polymerase</keyword>
<keyword evidence="9" id="KW-0238">DNA-binding</keyword>
<dbReference type="Pfam" id="PF00476">
    <property type="entry name" value="DNA_pol_A"/>
    <property type="match status" value="1"/>
</dbReference>
<dbReference type="EC" id="2.7.7.7" evidence="2"/>
<dbReference type="InterPro" id="IPR019760">
    <property type="entry name" value="DNA-dir_DNA_pol_A_CS"/>
</dbReference>
<dbReference type="GO" id="GO:0006302">
    <property type="term" value="P:double-strand break repair"/>
    <property type="evidence" value="ECO:0007669"/>
    <property type="project" value="TreeGrafter"/>
</dbReference>
<evidence type="ECO:0000256" key="3">
    <source>
        <dbReference type="ARBA" id="ARBA00015749"/>
    </source>
</evidence>
<dbReference type="PANTHER" id="PTHR10133">
    <property type="entry name" value="DNA POLYMERASE I"/>
    <property type="match status" value="1"/>
</dbReference>
<evidence type="ECO:0000256" key="8">
    <source>
        <dbReference type="ARBA" id="ARBA00023109"/>
    </source>
</evidence>
<organism evidence="12 13">
    <name type="scientific">Marinomonas phage CB5A</name>
    <dbReference type="NCBI Taxonomy" id="2022859"/>
    <lineage>
        <taxon>Viruses</taxon>
        <taxon>Duplodnaviria</taxon>
        <taxon>Heunggongvirae</taxon>
        <taxon>Uroviricota</taxon>
        <taxon>Caudoviricetes</taxon>
        <taxon>Autographivirales</taxon>
        <taxon>Autosignataviridae</taxon>
        <taxon>Colwellvirinae</taxon>
        <taxon>Murciavirus</taxon>
        <taxon>Murciavirus CB5A</taxon>
    </lineage>
</organism>
<accession>A0A222G4H0</accession>
<dbReference type="GeneID" id="54981279"/>
<dbReference type="KEGG" id="vg:54981279"/>
<comment type="similarity">
    <text evidence="1">Belongs to the DNA polymerase type-A family.</text>
</comment>
<evidence type="ECO:0000256" key="10">
    <source>
        <dbReference type="ARBA" id="ARBA00049244"/>
    </source>
</evidence>
<dbReference type="SMART" id="SM00482">
    <property type="entry name" value="POLAc"/>
    <property type="match status" value="1"/>
</dbReference>
<evidence type="ECO:0000256" key="1">
    <source>
        <dbReference type="ARBA" id="ARBA00007705"/>
    </source>
</evidence>
<dbReference type="InterPro" id="IPR043502">
    <property type="entry name" value="DNA/RNA_pol_sf"/>
</dbReference>
<evidence type="ECO:0000256" key="6">
    <source>
        <dbReference type="ARBA" id="ARBA00022705"/>
    </source>
</evidence>
<evidence type="ECO:0000313" key="12">
    <source>
        <dbReference type="EMBL" id="ASP46274.1"/>
    </source>
</evidence>
<evidence type="ECO:0000256" key="4">
    <source>
        <dbReference type="ARBA" id="ARBA00022679"/>
    </source>
</evidence>
<sequence length="850" mass="97251">MSLGTYPSMYDGTKDRRESVDGRGRFLCADMESVGFLNELRYDDPSSMHVINIHDMFTKEVYTFFDPYEKRDPDAREELVNEGYQDGYLLDGIKMLMEAEAIVFQNGVGYDMPAFEKVFPNDWKFNYSERRGKDAVYSNYFPYKLMDTMLISQLLNPDRKAPSQAFAMGLGNVGPHSIEAHGIRIGRYKPSNEDWSKLTDHMIHRCEEDTGIGKDFFYWLMNNEWADHLRRGRNKVSGKGIIEAYEMELKVALYISKQEARGFRLDMLQGWKDYNDIGKEMDDIFNKIDPLIPKRVSTEPLNMGRIVKICNAFSKAYPNESNGFLAKMLKEHMLKPDARIGKRATVWKLTKASGDYSAAVKSNYPEMVGNINDTKDPLVQGAFTPIDWDEIGLGNLEYIKEKVLYPKGWRGVNFSDSEQKWIDNAKDNPEGELSSPWAGKIDEASLKAWRVRVPDLPEFFSEIVQWYVLRSRRSQILNPKDMDYYAKNKQFPKQKDGKRYCKGLMAKAFSKEHNMEAWEYFEKMGEFPSDPSEEWRVPAAAFSIGTNTFRMRHKYVVNIPSRGLRPLRHLFIAGNGKKVLGCDGAGLELRMLAHFMNDAIYTEVVLNGDIHTYNQELAGLPIRDMAKTFIYAFLYGSGISNLAKVCGLSEEEMRKRVSRFKKELPALANLIAACEKAGEAYGYLHGIDGRWGRIRKSGRNILLHTVLNVLLQMTGSLCMKYGLVLGAEKMQKEGVGLDEHGNPMFVANVHDEVQMEVEADEVEYMDYTVLKSDWKAEEKREHFDDQGRMWSAPSILGEDEMGEGVLTVGRAYHRAGAILAETMRETGEMLNLRIPLAGEYKIGDSWKDTH</sequence>
<dbReference type="SUPFAM" id="SSF56672">
    <property type="entry name" value="DNA/RNA polymerases"/>
    <property type="match status" value="1"/>
</dbReference>
<dbReference type="Gene3D" id="3.30.70.370">
    <property type="match status" value="2"/>
</dbReference>
<dbReference type="Gene3D" id="3.30.420.10">
    <property type="entry name" value="Ribonuclease H-like superfamily/Ribonuclease H"/>
    <property type="match status" value="1"/>
</dbReference>
<name>A0A222G4H0_9CAUD</name>
<evidence type="ECO:0000256" key="7">
    <source>
        <dbReference type="ARBA" id="ARBA00022932"/>
    </source>
</evidence>
<keyword evidence="4 12" id="KW-0808">Transferase</keyword>